<comment type="similarity">
    <text evidence="2">Belongs to the CRISPR-associated protein Cas5 family. Subtype I-C/Dvulg subfamily.</text>
</comment>
<dbReference type="CDD" id="cd09752">
    <property type="entry name" value="Cas5_I-C"/>
    <property type="match status" value="1"/>
</dbReference>
<dbReference type="EMBL" id="FOFX01000008">
    <property type="protein sequence ID" value="SEP88188.1"/>
    <property type="molecule type" value="Genomic_DNA"/>
</dbReference>
<evidence type="ECO:0000256" key="1">
    <source>
        <dbReference type="ARBA" id="ARBA00023118"/>
    </source>
</evidence>
<dbReference type="InterPro" id="IPR021124">
    <property type="entry name" value="CRISPR-assoc_prot_Cas5"/>
</dbReference>
<keyword evidence="2" id="KW-0255">Endonuclease</keyword>
<dbReference type="GO" id="GO:0016787">
    <property type="term" value="F:hydrolase activity"/>
    <property type="evidence" value="ECO:0007669"/>
    <property type="project" value="UniProtKB-KW"/>
</dbReference>
<evidence type="ECO:0000313" key="4">
    <source>
        <dbReference type="Proteomes" id="UP000181998"/>
    </source>
</evidence>
<dbReference type="GO" id="GO:0003723">
    <property type="term" value="F:RNA binding"/>
    <property type="evidence" value="ECO:0007669"/>
    <property type="project" value="UniProtKB-UniRule"/>
</dbReference>
<dbReference type="InterPro" id="IPR013422">
    <property type="entry name" value="CRISPR-assoc_prot_Cas5_N"/>
</dbReference>
<protein>
    <recommendedName>
        <fullName evidence="2">pre-crRNA processing endonuclease</fullName>
        <ecNumber evidence="2">3.1.-.-</ecNumber>
    </recommendedName>
</protein>
<dbReference type="NCBIfam" id="TIGR01876">
    <property type="entry name" value="cas_Cas5d"/>
    <property type="match status" value="1"/>
</dbReference>
<dbReference type="GO" id="GO:0043571">
    <property type="term" value="P:maintenance of CRISPR repeat elements"/>
    <property type="evidence" value="ECO:0007669"/>
    <property type="project" value="UniProtKB-UniRule"/>
</dbReference>
<keyword evidence="2" id="KW-0694">RNA-binding</keyword>
<comment type="function">
    <text evidence="2">CRISPR (clustered regularly interspaced short palindromic repeat) is an adaptive immune system that provides protection against mobile genetic elements (viruses, transposable elements and conjugative plasmids). CRISPR clusters contain spacers, sequences complementary to antecedent mobile elements, and target invading nucleic acids. CRISPR clusters are transcribed and processed into CRISPR RNA (crRNA).</text>
</comment>
<name>A0A1H9BIU1_9PROT</name>
<dbReference type="GO" id="GO:0004519">
    <property type="term" value="F:endonuclease activity"/>
    <property type="evidence" value="ECO:0007669"/>
    <property type="project" value="UniProtKB-UniRule"/>
</dbReference>
<dbReference type="Pfam" id="PF09704">
    <property type="entry name" value="Cas_Cas5d"/>
    <property type="match status" value="1"/>
</dbReference>
<evidence type="ECO:0000256" key="2">
    <source>
        <dbReference type="PIRNR" id="PIRNR029950"/>
    </source>
</evidence>
<sequence>MMKNSISFRLWGKYALFTDPITKVGGEKCSYQLPTYEAIKGVLKSIYWKPTLIWHVDKVRVIKPLRTQTKGTKPLVWGGGNSLAIYTFLRDVEYQVQAHFEWNEHRPELAADRIDGKHFSILKRTLEKGGRQDIFLGTRDCQGYVEPCEFGEGEGAYDNLDELAFGLMFHSFAYPDETGVDELHSQFWQATLKEGILEFPRPDECEVRRFVRAMSSKEFGIGTNMLAVADEEVQI</sequence>
<evidence type="ECO:0000313" key="3">
    <source>
        <dbReference type="EMBL" id="SEP88188.1"/>
    </source>
</evidence>
<dbReference type="GO" id="GO:0051607">
    <property type="term" value="P:defense response to virus"/>
    <property type="evidence" value="ECO:0007669"/>
    <property type="project" value="UniProtKB-UniRule"/>
</dbReference>
<dbReference type="NCBIfam" id="TIGR02593">
    <property type="entry name" value="CRISPR_cas5"/>
    <property type="match status" value="1"/>
</dbReference>
<dbReference type="RefSeq" id="WP_218142460.1">
    <property type="nucleotide sequence ID" value="NZ_FOFX01000008.1"/>
</dbReference>
<dbReference type="PIRSF" id="PIRSF029950">
    <property type="entry name" value="Cas_CT1134"/>
    <property type="match status" value="1"/>
</dbReference>
<reference evidence="3 4" key="1">
    <citation type="submission" date="2016-10" db="EMBL/GenBank/DDBJ databases">
        <authorList>
            <person name="de Groot N.N."/>
        </authorList>
    </citation>
    <scope>NUCLEOTIDE SEQUENCE [LARGE SCALE GENOMIC DNA]</scope>
    <source>
        <strain evidence="3 4">Nm9</strain>
    </source>
</reference>
<keyword evidence="2" id="KW-0540">Nuclease</keyword>
<dbReference type="Gene3D" id="3.30.70.2660">
    <property type="match status" value="1"/>
</dbReference>
<accession>A0A1H9BIU1</accession>
<dbReference type="Proteomes" id="UP000181998">
    <property type="component" value="Unassembled WGS sequence"/>
</dbReference>
<gene>
    <name evidence="3" type="ORF">SAMN05421510_10087</name>
</gene>
<dbReference type="InterPro" id="IPR010155">
    <property type="entry name" value="CRISPR-assoc_prot_Cas5d"/>
</dbReference>
<keyword evidence="2" id="KW-0378">Hydrolase</keyword>
<dbReference type="EC" id="3.1.-.-" evidence="2"/>
<dbReference type="AlphaFoldDB" id="A0A1H9BIU1"/>
<proteinExistence type="inferred from homology"/>
<keyword evidence="1 2" id="KW-0051">Antiviral defense</keyword>
<organism evidence="3 4">
    <name type="scientific">Nitrosomonas ureae</name>
    <dbReference type="NCBI Taxonomy" id="44577"/>
    <lineage>
        <taxon>Bacteria</taxon>
        <taxon>Pseudomonadati</taxon>
        <taxon>Pseudomonadota</taxon>
        <taxon>Betaproteobacteria</taxon>
        <taxon>Nitrosomonadales</taxon>
        <taxon>Nitrosomonadaceae</taxon>
        <taxon>Nitrosomonas</taxon>
    </lineage>
</organism>